<accession>A0AAV2P538</accession>
<evidence type="ECO:0000313" key="1">
    <source>
        <dbReference type="EMBL" id="CAL1686740.1"/>
    </source>
</evidence>
<proteinExistence type="predicted"/>
<reference evidence="1" key="1">
    <citation type="submission" date="2024-04" db="EMBL/GenBank/DDBJ databases">
        <authorList>
            <consortium name="Molecular Ecology Group"/>
        </authorList>
    </citation>
    <scope>NUCLEOTIDE SEQUENCE</scope>
</reference>
<sequence>MHIMHCSANIFTYYVYLEIYISANQFDNFAQLICLRLLPYLVNKQPLRRRNSRRVRQTTGMLSEHELDSSVCNRFNAETLESRAYAHRAEVLGGNFAAAPDPANLLAAHRANAL</sequence>
<keyword evidence="2" id="KW-1185">Reference proteome</keyword>
<evidence type="ECO:0000313" key="2">
    <source>
        <dbReference type="Proteomes" id="UP001497644"/>
    </source>
</evidence>
<protein>
    <submittedName>
        <fullName evidence="1">Uncharacterized protein</fullName>
    </submittedName>
</protein>
<gene>
    <name evidence="1" type="ORF">LPLAT_LOCUS12076</name>
</gene>
<dbReference type="Proteomes" id="UP001497644">
    <property type="component" value="Chromosome 7"/>
</dbReference>
<name>A0AAV2P538_9HYME</name>
<dbReference type="EMBL" id="OZ034830">
    <property type="protein sequence ID" value="CAL1686740.1"/>
    <property type="molecule type" value="Genomic_DNA"/>
</dbReference>
<organism evidence="1 2">
    <name type="scientific">Lasius platythorax</name>
    <dbReference type="NCBI Taxonomy" id="488582"/>
    <lineage>
        <taxon>Eukaryota</taxon>
        <taxon>Metazoa</taxon>
        <taxon>Ecdysozoa</taxon>
        <taxon>Arthropoda</taxon>
        <taxon>Hexapoda</taxon>
        <taxon>Insecta</taxon>
        <taxon>Pterygota</taxon>
        <taxon>Neoptera</taxon>
        <taxon>Endopterygota</taxon>
        <taxon>Hymenoptera</taxon>
        <taxon>Apocrita</taxon>
        <taxon>Aculeata</taxon>
        <taxon>Formicoidea</taxon>
        <taxon>Formicidae</taxon>
        <taxon>Formicinae</taxon>
        <taxon>Lasius</taxon>
        <taxon>Lasius</taxon>
    </lineage>
</organism>
<dbReference type="AlphaFoldDB" id="A0AAV2P538"/>